<evidence type="ECO:0000256" key="6">
    <source>
        <dbReference type="ARBA" id="ARBA00022691"/>
    </source>
</evidence>
<dbReference type="Gene3D" id="3.30.565.10">
    <property type="entry name" value="Histidine kinase-like ATPase, C-terminal domain"/>
    <property type="match status" value="1"/>
</dbReference>
<dbReference type="PROSITE" id="PS50122">
    <property type="entry name" value="CHEB"/>
    <property type="match status" value="1"/>
</dbReference>
<dbReference type="PROSITE" id="PS50123">
    <property type="entry name" value="CHER"/>
    <property type="match status" value="1"/>
</dbReference>
<dbReference type="EMBL" id="QOVN01000002">
    <property type="protein sequence ID" value="RXG30546.1"/>
    <property type="molecule type" value="Genomic_DNA"/>
</dbReference>
<reference evidence="14 17" key="3">
    <citation type="submission" date="2018-07" db="EMBL/GenBank/DDBJ databases">
        <title>Leeuwenhoekiella genomics.</title>
        <authorList>
            <person name="Tahon G."/>
            <person name="Willems A."/>
        </authorList>
    </citation>
    <scope>NUCLEOTIDE SEQUENCE [LARGE SCALE GENOMIC DNA]</scope>
    <source>
        <strain evidence="14 17">LMG 24856</strain>
    </source>
</reference>
<dbReference type="InterPro" id="IPR005467">
    <property type="entry name" value="His_kinase_dom"/>
</dbReference>
<dbReference type="SMART" id="SM00138">
    <property type="entry name" value="MeTrc"/>
    <property type="match status" value="1"/>
</dbReference>
<accession>A0A1M5Y7R1</accession>
<dbReference type="Gene3D" id="1.10.155.10">
    <property type="entry name" value="Chemotaxis receptor methyltransferase CheR, N-terminal domain"/>
    <property type="match status" value="1"/>
</dbReference>
<dbReference type="EMBL" id="FQXT01000003">
    <property type="protein sequence ID" value="SHI08097.1"/>
    <property type="molecule type" value="Genomic_DNA"/>
</dbReference>
<keyword evidence="17" id="KW-1185">Reference proteome</keyword>
<dbReference type="InterPro" id="IPR050903">
    <property type="entry name" value="Bact_Chemotaxis_MeTrfase"/>
</dbReference>
<evidence type="ECO:0000256" key="5">
    <source>
        <dbReference type="ARBA" id="ARBA00022679"/>
    </source>
</evidence>
<dbReference type="InterPro" id="IPR022641">
    <property type="entry name" value="CheR_N"/>
</dbReference>
<dbReference type="CDD" id="cd16434">
    <property type="entry name" value="CheB-CheR_fusion"/>
    <property type="match status" value="1"/>
</dbReference>
<dbReference type="PROSITE" id="PS50109">
    <property type="entry name" value="HIS_KIN"/>
    <property type="match status" value="1"/>
</dbReference>
<dbReference type="SUPFAM" id="SSF52738">
    <property type="entry name" value="Methylesterase CheB, C-terminal domain"/>
    <property type="match status" value="1"/>
</dbReference>
<evidence type="ECO:0000256" key="8">
    <source>
        <dbReference type="PROSITE-ProRule" id="PRU00050"/>
    </source>
</evidence>
<organism evidence="15 16">
    <name type="scientific">Leeuwenhoekiella palythoae</name>
    <dbReference type="NCBI Taxonomy" id="573501"/>
    <lineage>
        <taxon>Bacteria</taxon>
        <taxon>Pseudomonadati</taxon>
        <taxon>Bacteroidota</taxon>
        <taxon>Flavobacteriia</taxon>
        <taxon>Flavobacteriales</taxon>
        <taxon>Flavobacteriaceae</taxon>
        <taxon>Leeuwenhoekiella</taxon>
    </lineage>
</organism>
<evidence type="ECO:0000256" key="2">
    <source>
        <dbReference type="ARBA" id="ARBA00001541"/>
    </source>
</evidence>
<feature type="domain" description="CheR-type methyltransferase" evidence="13">
    <location>
        <begin position="202"/>
        <end position="454"/>
    </location>
</feature>
<evidence type="ECO:0000256" key="3">
    <source>
        <dbReference type="ARBA" id="ARBA00022553"/>
    </source>
</evidence>
<evidence type="ECO:0000313" key="15">
    <source>
        <dbReference type="EMBL" id="SHI08097.1"/>
    </source>
</evidence>
<dbReference type="GO" id="GO:0000156">
    <property type="term" value="F:phosphorelay response regulator activity"/>
    <property type="evidence" value="ECO:0007669"/>
    <property type="project" value="InterPro"/>
</dbReference>
<dbReference type="PRINTS" id="PR00996">
    <property type="entry name" value="CHERMTFRASE"/>
</dbReference>
<feature type="active site" evidence="8">
    <location>
        <position position="139"/>
    </location>
</feature>
<dbReference type="Pfam" id="PF02518">
    <property type="entry name" value="HATPase_c"/>
    <property type="match status" value="1"/>
</dbReference>
<dbReference type="RefSeq" id="WP_072982667.1">
    <property type="nucleotide sequence ID" value="NZ_FQXT01000003.1"/>
</dbReference>
<dbReference type="InterPro" id="IPR000673">
    <property type="entry name" value="Sig_transdc_resp-reg_Me-estase"/>
</dbReference>
<dbReference type="Proteomes" id="UP000290037">
    <property type="component" value="Unassembled WGS sequence"/>
</dbReference>
<dbReference type="Gene3D" id="3.30.450.20">
    <property type="entry name" value="PAS domain"/>
    <property type="match status" value="2"/>
</dbReference>
<keyword evidence="5 15" id="KW-0808">Transferase</keyword>
<dbReference type="InterPro" id="IPR035965">
    <property type="entry name" value="PAS-like_dom_sf"/>
</dbReference>
<dbReference type="AlphaFoldDB" id="A0A1M5Y7R1"/>
<dbReference type="GO" id="GO:0005737">
    <property type="term" value="C:cytoplasm"/>
    <property type="evidence" value="ECO:0007669"/>
    <property type="project" value="InterPro"/>
</dbReference>
<dbReference type="PANTHER" id="PTHR24422">
    <property type="entry name" value="CHEMOTAXIS PROTEIN METHYLTRANSFERASE"/>
    <property type="match status" value="1"/>
</dbReference>
<keyword evidence="9" id="KW-0175">Coiled coil</keyword>
<evidence type="ECO:0000256" key="4">
    <source>
        <dbReference type="ARBA" id="ARBA00022603"/>
    </source>
</evidence>
<gene>
    <name evidence="14" type="ORF">DSM01_1296</name>
    <name evidence="15" type="ORF">SAMN04487999_2003</name>
</gene>
<keyword evidence="4 15" id="KW-0489">Methyltransferase</keyword>
<dbReference type="InterPro" id="IPR029063">
    <property type="entry name" value="SAM-dependent_MTases_sf"/>
</dbReference>
<dbReference type="CDD" id="cd00082">
    <property type="entry name" value="HisKA"/>
    <property type="match status" value="1"/>
</dbReference>
<dbReference type="Pfam" id="PF13596">
    <property type="entry name" value="PAS_10"/>
    <property type="match status" value="1"/>
</dbReference>
<dbReference type="GO" id="GO:0008984">
    <property type="term" value="F:protein-glutamate methylesterase activity"/>
    <property type="evidence" value="ECO:0007669"/>
    <property type="project" value="InterPro"/>
</dbReference>
<dbReference type="PROSITE" id="PS50113">
    <property type="entry name" value="PAC"/>
    <property type="match status" value="1"/>
</dbReference>
<dbReference type="STRING" id="573501.SAMN04487999_2003"/>
<reference evidence="16" key="1">
    <citation type="submission" date="2016-11" db="EMBL/GenBank/DDBJ databases">
        <authorList>
            <person name="Varghese N."/>
            <person name="Submissions S."/>
        </authorList>
    </citation>
    <scope>NUCLEOTIDE SEQUENCE [LARGE SCALE GENOMIC DNA]</scope>
    <source>
        <strain evidence="16">DSM 19859</strain>
    </source>
</reference>
<dbReference type="InterPro" id="IPR000700">
    <property type="entry name" value="PAS-assoc_C"/>
</dbReference>
<keyword evidence="3" id="KW-0597">Phosphoprotein</keyword>
<evidence type="ECO:0000313" key="17">
    <source>
        <dbReference type="Proteomes" id="UP000290037"/>
    </source>
</evidence>
<dbReference type="Pfam" id="PF13426">
    <property type="entry name" value="PAS_9"/>
    <property type="match status" value="1"/>
</dbReference>
<dbReference type="SUPFAM" id="SSF47384">
    <property type="entry name" value="Homodimeric domain of signal transducing histidine kinase"/>
    <property type="match status" value="1"/>
</dbReference>
<evidence type="ECO:0000259" key="11">
    <source>
        <dbReference type="PROSITE" id="PS50113"/>
    </source>
</evidence>
<proteinExistence type="predicted"/>
<dbReference type="SUPFAM" id="SSF47757">
    <property type="entry name" value="Chemotaxis receptor methyltransferase CheR, N-terminal domain"/>
    <property type="match status" value="1"/>
</dbReference>
<dbReference type="Gene3D" id="3.40.50.180">
    <property type="entry name" value="Methylesterase CheB, C-terminal domain"/>
    <property type="match status" value="1"/>
</dbReference>
<dbReference type="SUPFAM" id="SSF55785">
    <property type="entry name" value="PYP-like sensor domain (PAS domain)"/>
    <property type="match status" value="2"/>
</dbReference>
<evidence type="ECO:0000313" key="14">
    <source>
        <dbReference type="EMBL" id="RXG30546.1"/>
    </source>
</evidence>
<keyword evidence="8" id="KW-0145">Chemotaxis</keyword>
<feature type="domain" description="PAC" evidence="11">
    <location>
        <begin position="800"/>
        <end position="850"/>
    </location>
</feature>
<dbReference type="InterPro" id="IPR036890">
    <property type="entry name" value="HATPase_C_sf"/>
</dbReference>
<dbReference type="Pfam" id="PF03705">
    <property type="entry name" value="CheR_N"/>
    <property type="match status" value="1"/>
</dbReference>
<dbReference type="SMART" id="SM00388">
    <property type="entry name" value="HisKA"/>
    <property type="match status" value="1"/>
</dbReference>
<comment type="catalytic activity">
    <reaction evidence="2">
        <text>L-glutamyl-[protein] + S-adenosyl-L-methionine = [protein]-L-glutamate 5-O-methyl ester + S-adenosyl-L-homocysteine</text>
        <dbReference type="Rhea" id="RHEA:24452"/>
        <dbReference type="Rhea" id="RHEA-COMP:10208"/>
        <dbReference type="Rhea" id="RHEA-COMP:10311"/>
        <dbReference type="ChEBI" id="CHEBI:29973"/>
        <dbReference type="ChEBI" id="CHEBI:57856"/>
        <dbReference type="ChEBI" id="CHEBI:59789"/>
        <dbReference type="ChEBI" id="CHEBI:82795"/>
        <dbReference type="EC" id="2.1.1.80"/>
    </reaction>
</comment>
<feature type="active site" evidence="8">
    <location>
        <position position="47"/>
    </location>
</feature>
<feature type="domain" description="CheB-type methylesterase" evidence="12">
    <location>
        <begin position="14"/>
        <end position="197"/>
    </location>
</feature>
<evidence type="ECO:0000259" key="13">
    <source>
        <dbReference type="PROSITE" id="PS50123"/>
    </source>
</evidence>
<protein>
    <submittedName>
        <fullName evidence="14">MCP methyltransferase/methylesterase CheR/CheB with PAS/PAC sensor</fullName>
    </submittedName>
    <submittedName>
        <fullName evidence="15">MCP methyltransferase/methylesterase, CheR/CheB with PAS/PAC sensor</fullName>
    </submittedName>
</protein>
<dbReference type="InterPro" id="IPR036804">
    <property type="entry name" value="CheR_N_sf"/>
</dbReference>
<dbReference type="Pfam" id="PF00512">
    <property type="entry name" value="HisKA"/>
    <property type="match status" value="1"/>
</dbReference>
<evidence type="ECO:0000256" key="9">
    <source>
        <dbReference type="SAM" id="Coils"/>
    </source>
</evidence>
<dbReference type="InterPro" id="IPR000780">
    <property type="entry name" value="CheR_MeTrfase"/>
</dbReference>
<dbReference type="Proteomes" id="UP000184240">
    <property type="component" value="Unassembled WGS sequence"/>
</dbReference>
<dbReference type="Pfam" id="PF01339">
    <property type="entry name" value="CheB_methylest"/>
    <property type="match status" value="1"/>
</dbReference>
<dbReference type="InterPro" id="IPR000014">
    <property type="entry name" value="PAS"/>
</dbReference>
<feature type="coiled-coil region" evidence="9">
    <location>
        <begin position="647"/>
        <end position="716"/>
    </location>
</feature>
<evidence type="ECO:0000259" key="10">
    <source>
        <dbReference type="PROSITE" id="PS50109"/>
    </source>
</evidence>
<dbReference type="PANTHER" id="PTHR24422:SF10">
    <property type="entry name" value="CHEMOTAXIS PROTEIN METHYLTRANSFERASE 2"/>
    <property type="match status" value="1"/>
</dbReference>
<name>A0A1M5Y7R1_9FLAO</name>
<dbReference type="Pfam" id="PF01739">
    <property type="entry name" value="CheR"/>
    <property type="match status" value="1"/>
</dbReference>
<feature type="active site" evidence="8">
    <location>
        <position position="20"/>
    </location>
</feature>
<keyword evidence="6" id="KW-0949">S-adenosyl-L-methionine</keyword>
<dbReference type="InterPro" id="IPR036097">
    <property type="entry name" value="HisK_dim/P_sf"/>
</dbReference>
<keyword evidence="8" id="KW-0378">Hydrolase</keyword>
<dbReference type="SMART" id="SM00387">
    <property type="entry name" value="HATPase_c"/>
    <property type="match status" value="1"/>
</dbReference>
<dbReference type="InterPro" id="IPR035909">
    <property type="entry name" value="CheB_C"/>
</dbReference>
<sequence>MNTNTKTNKATHVIVGIGASAGGLQALNDFFDNVPTASLYSYIVVQHLSPDHKSLMAELLGKNTKIPIEVIEDEGEIKANCIYLIPPTNNLVIKDGKFRLLEKPKDKSLNLPIDLFFESLANHSKEHCAGIILSGTGSDGSRGIRAIKEKGGVVMVQQPEQAKFDGMPRNAIKTGLADFIVPVERISDELSNYFEAQSSIDFDAELYQYDERLLKEILKVLKTHTALDFSLYKRPTLLRRIGRRVRVLKLDSLEGYFEYLKTHKEEVQTLYKEFLIGVTKFFRDYKVWELLAEGIIPELVASKDDGDVIKVWDVGCSTGEEPFSLGILFLEEIEKQDKDVSLKIFATDISQDHLDIASRGSYSENVLSDLSKDRLKKYFRKHGDDFVVKDNLRKCIIFSNHDITNDPPFKNMDVVMCRNLLIYLQNDVQTKVIHLLHYALKQDGILTLGSSESLGVHKDNFEEINRKWNIYRNIESSERLKTEILNSTAERQTFKRHENGMKNGNVQNYSNTQRLKEEISKAIIQQYGAASVYIDENFQILEAMGAFKKYAQLPEEGFTTNLIDMLPEELAGPIKNTVNKAKRKRSQILYKDVEVYGDDEELQTRLDVLVKPIKNGVAEGDFHFIITLIEQDREHNKAIIVERADIHKSSQERIRDLEEELKETQYELSNALEEAETSNEELQASNEELLASNEELQSTNEELQSVNEELHTVNAEHIEKMEDLAMLNADMDNLLDSTRIGTVFLDKNLIIRKFTPAIREHFHLVKQDIGRSIENFVANFGIRRRKTIVDNIKSVMETGQVFEKRIKSKSGRYFLQRISPFVTGQDKIDGVVITFIDIHKVEQSQERLRKSEEKFKAFYEDDPVMHVTINSHTGLISECNKLFVETLGFKEKNEIIGKSIFEFYPKRTKVKAIALLDELEKSGSIANEELMLECVDGDKVDVLFNAELMTTTSAKDTTQWRCTLMEITDLKNAQQELQKQKEDLERINTDLEQFVSICSHDLQEPLSTIRFSSDFLSKKFSSELSEKGKEYLGYIHEASGRMAEQIKALLEHSRIGEDLKKTKVDVAELLEVVKYDLNRSIREANATVTVGKMPQMMAYETELRLLFQNLISNALKYRKKDTNPSIRISTFSDDEYQTFAIADNGIGIKEDDLEAIFKIFGRVPTEEKYDGTGVGLAHCKKIVKLHEGKIWVDSEFGQGSTFYFKIKK</sequence>
<dbReference type="InterPro" id="IPR003661">
    <property type="entry name" value="HisK_dim/P_dom"/>
</dbReference>
<dbReference type="FunFam" id="3.30.565.10:FF:000006">
    <property type="entry name" value="Sensor histidine kinase WalK"/>
    <property type="match status" value="1"/>
</dbReference>
<dbReference type="NCBIfam" id="TIGR00229">
    <property type="entry name" value="sensory_box"/>
    <property type="match status" value="1"/>
</dbReference>
<keyword evidence="7" id="KW-0418">Kinase</keyword>
<dbReference type="Gene3D" id="1.10.287.130">
    <property type="match status" value="1"/>
</dbReference>
<dbReference type="GO" id="GO:0008983">
    <property type="term" value="F:protein-glutamate O-methyltransferase activity"/>
    <property type="evidence" value="ECO:0007669"/>
    <property type="project" value="UniProtKB-EC"/>
</dbReference>
<reference evidence="15" key="2">
    <citation type="submission" date="2016-11" db="EMBL/GenBank/DDBJ databases">
        <authorList>
            <person name="Jaros S."/>
            <person name="Januszkiewicz K."/>
            <person name="Wedrychowicz H."/>
        </authorList>
    </citation>
    <scope>NUCLEOTIDE SEQUENCE [LARGE SCALE GENOMIC DNA]</scope>
    <source>
        <strain evidence="15">DSM 19859</strain>
    </source>
</reference>
<dbReference type="GO" id="GO:0000155">
    <property type="term" value="F:phosphorelay sensor kinase activity"/>
    <property type="evidence" value="ECO:0007669"/>
    <property type="project" value="InterPro"/>
</dbReference>
<dbReference type="GO" id="GO:0032259">
    <property type="term" value="P:methylation"/>
    <property type="evidence" value="ECO:0007669"/>
    <property type="project" value="UniProtKB-KW"/>
</dbReference>
<dbReference type="OrthoDB" id="9816309at2"/>
<dbReference type="GO" id="GO:0006935">
    <property type="term" value="P:chemotaxis"/>
    <property type="evidence" value="ECO:0007669"/>
    <property type="project" value="UniProtKB-UniRule"/>
</dbReference>
<evidence type="ECO:0000313" key="16">
    <source>
        <dbReference type="Proteomes" id="UP000184240"/>
    </source>
</evidence>
<evidence type="ECO:0000259" key="12">
    <source>
        <dbReference type="PROSITE" id="PS50122"/>
    </source>
</evidence>
<dbReference type="SMART" id="SM00091">
    <property type="entry name" value="PAS"/>
    <property type="match status" value="3"/>
</dbReference>
<feature type="coiled-coil region" evidence="9">
    <location>
        <begin position="967"/>
        <end position="994"/>
    </location>
</feature>
<dbReference type="CDD" id="cd00130">
    <property type="entry name" value="PAS"/>
    <property type="match status" value="1"/>
</dbReference>
<comment type="catalytic activity">
    <reaction evidence="1">
        <text>ATP + protein L-histidine = ADP + protein N-phospho-L-histidine.</text>
        <dbReference type="EC" id="2.7.13.3"/>
    </reaction>
</comment>
<evidence type="ECO:0000256" key="1">
    <source>
        <dbReference type="ARBA" id="ARBA00000085"/>
    </source>
</evidence>
<dbReference type="InterPro" id="IPR003594">
    <property type="entry name" value="HATPase_dom"/>
</dbReference>
<dbReference type="Gene3D" id="3.40.50.150">
    <property type="entry name" value="Vaccinia Virus protein VP39"/>
    <property type="match status" value="1"/>
</dbReference>
<dbReference type="SUPFAM" id="SSF55874">
    <property type="entry name" value="ATPase domain of HSP90 chaperone/DNA topoisomerase II/histidine kinase"/>
    <property type="match status" value="1"/>
</dbReference>
<evidence type="ECO:0000256" key="7">
    <source>
        <dbReference type="ARBA" id="ARBA00022777"/>
    </source>
</evidence>
<feature type="domain" description="Histidine kinase" evidence="10">
    <location>
        <begin position="997"/>
        <end position="1208"/>
    </location>
</feature>
<dbReference type="InterPro" id="IPR022642">
    <property type="entry name" value="CheR_C"/>
</dbReference>
<dbReference type="SUPFAM" id="SSF53335">
    <property type="entry name" value="S-adenosyl-L-methionine-dependent methyltransferases"/>
    <property type="match status" value="1"/>
</dbReference>